<dbReference type="Pfam" id="PF15185">
    <property type="entry name" value="BMF"/>
    <property type="match status" value="1"/>
</dbReference>
<proteinExistence type="predicted"/>
<dbReference type="PANTHER" id="PTHR32014:SF2">
    <property type="entry name" value="BCL-2-MODIFYING FACTOR"/>
    <property type="match status" value="1"/>
</dbReference>
<dbReference type="AlphaFoldDB" id="A0A8B9MY06"/>
<dbReference type="GO" id="GO:0006915">
    <property type="term" value="P:apoptotic process"/>
    <property type="evidence" value="ECO:0007669"/>
    <property type="project" value="InterPro"/>
</dbReference>
<feature type="compositionally biased region" description="Low complexity" evidence="1">
    <location>
        <begin position="39"/>
        <end position="49"/>
    </location>
</feature>
<dbReference type="PANTHER" id="PTHR32014">
    <property type="entry name" value="BCL-2-MODIFYING FACTOR"/>
    <property type="match status" value="1"/>
</dbReference>
<protein>
    <submittedName>
        <fullName evidence="2">Bcl2 modifying factor</fullName>
    </submittedName>
</protein>
<dbReference type="GO" id="GO:0010507">
    <property type="term" value="P:negative regulation of autophagy"/>
    <property type="evidence" value="ECO:0007669"/>
    <property type="project" value="TreeGrafter"/>
</dbReference>
<dbReference type="Ensembl" id="ENSANIT00000016235.1">
    <property type="protein sequence ID" value="ENSANIP00000015691.1"/>
    <property type="gene ID" value="ENSANIG00000010683.1"/>
</dbReference>
<sequence>HLEQDGGLSFPAKTGDAQAVISQGCSPRRAALSPGRGLGPLLRLRPTPGTDEESGEASTRGSPPGLARPAGVLRAGSCGVTDGSPGRAPAGAGPGRAQPAPARGGDSRPRPPAPQPGRAGPGRAHLSRGGGGCPSRRAPPLPAHWPAGGGGARRGRGRRQLFAVRPAAAAAVWRWGGAAAAPGTPRPRGTPVPLLGAMDRPSYLEEDYSSLDGLDDDVFHSDDFGLAGQPGEMTATGIFTQNQSYSCLLGRFQLFPLTHCCGPGIRHPEQQDKATQTLSPSSSSQDVMLPCGVTEEPRRLFYGNAGYRLHVPPVGFALDPHLQEEPQEGQREARAEVQIARKLQCIADQFHRLHIQRHQQNRNQVWWQLFLFLHNLALNAEANRNHTGQR</sequence>
<keyword evidence="3" id="KW-1185">Reference proteome</keyword>
<dbReference type="InterPro" id="IPR028192">
    <property type="entry name" value="BMF"/>
</dbReference>
<dbReference type="GO" id="GO:0043065">
    <property type="term" value="P:positive regulation of apoptotic process"/>
    <property type="evidence" value="ECO:0007669"/>
    <property type="project" value="TreeGrafter"/>
</dbReference>
<dbReference type="Proteomes" id="UP000694541">
    <property type="component" value="Unplaced"/>
</dbReference>
<evidence type="ECO:0000313" key="2">
    <source>
        <dbReference type="Ensembl" id="ENSANIP00000015691.1"/>
    </source>
</evidence>
<reference evidence="2" key="2">
    <citation type="submission" date="2025-09" db="UniProtKB">
        <authorList>
            <consortium name="Ensembl"/>
        </authorList>
    </citation>
    <scope>IDENTIFICATION</scope>
</reference>
<accession>A0A8B9MY06</accession>
<organism evidence="2 3">
    <name type="scientific">Accipiter nisus</name>
    <name type="common">Eurasian sparrowhawk</name>
    <dbReference type="NCBI Taxonomy" id="211598"/>
    <lineage>
        <taxon>Eukaryota</taxon>
        <taxon>Metazoa</taxon>
        <taxon>Chordata</taxon>
        <taxon>Craniata</taxon>
        <taxon>Vertebrata</taxon>
        <taxon>Euteleostomi</taxon>
        <taxon>Archelosauria</taxon>
        <taxon>Archosauria</taxon>
        <taxon>Dinosauria</taxon>
        <taxon>Saurischia</taxon>
        <taxon>Theropoda</taxon>
        <taxon>Coelurosauria</taxon>
        <taxon>Aves</taxon>
        <taxon>Neognathae</taxon>
        <taxon>Neoaves</taxon>
        <taxon>Telluraves</taxon>
        <taxon>Accipitrimorphae</taxon>
        <taxon>Accipitriformes</taxon>
        <taxon>Accipitridae</taxon>
        <taxon>Accipitrinae</taxon>
        <taxon>Accipiter</taxon>
    </lineage>
</organism>
<feature type="region of interest" description="Disordered" evidence="1">
    <location>
        <begin position="1"/>
        <end position="156"/>
    </location>
</feature>
<name>A0A8B9MY06_9AVES</name>
<feature type="compositionally biased region" description="Low complexity" evidence="1">
    <location>
        <begin position="85"/>
        <end position="104"/>
    </location>
</feature>
<feature type="region of interest" description="Disordered" evidence="1">
    <location>
        <begin position="268"/>
        <end position="287"/>
    </location>
</feature>
<evidence type="ECO:0000256" key="1">
    <source>
        <dbReference type="SAM" id="MobiDB-lite"/>
    </source>
</evidence>
<dbReference type="GO" id="GO:0016459">
    <property type="term" value="C:myosin complex"/>
    <property type="evidence" value="ECO:0007669"/>
    <property type="project" value="TreeGrafter"/>
</dbReference>
<evidence type="ECO:0000313" key="3">
    <source>
        <dbReference type="Proteomes" id="UP000694541"/>
    </source>
</evidence>
<reference evidence="2" key="1">
    <citation type="submission" date="2025-08" db="UniProtKB">
        <authorList>
            <consortium name="Ensembl"/>
        </authorList>
    </citation>
    <scope>IDENTIFICATION</scope>
</reference>
<feature type="compositionally biased region" description="Polar residues" evidence="1">
    <location>
        <begin position="273"/>
        <end position="286"/>
    </location>
</feature>